<reference evidence="2" key="1">
    <citation type="submission" date="2016-08" db="EMBL/GenBank/DDBJ databases">
        <authorList>
            <person name="Varghese N."/>
            <person name="Submissions Spin"/>
        </authorList>
    </citation>
    <scope>NUCLEOTIDE SEQUENCE [LARGE SCALE GENOMIC DNA]</scope>
    <source>
        <strain evidence="2">P1-7</strain>
    </source>
</reference>
<evidence type="ECO:0000313" key="1">
    <source>
        <dbReference type="EMBL" id="SCB42218.1"/>
    </source>
</evidence>
<gene>
    <name evidence="1" type="ORF">GA0061101_11545</name>
</gene>
<name>A0A1C3WQI4_9HYPH</name>
<sequence length="52" mass="5086">MVHGIIGIIGNRIAAIGATTGVVITGVGTTITGTVPIIGTIVIIEPETGFAV</sequence>
<dbReference type="Proteomes" id="UP000199205">
    <property type="component" value="Unassembled WGS sequence"/>
</dbReference>
<accession>A0A1C3WQI4</accession>
<dbReference type="RefSeq" id="WP_162734440.1">
    <property type="nucleotide sequence ID" value="NZ_FMAF01000015.1"/>
</dbReference>
<protein>
    <submittedName>
        <fullName evidence="1">Uncharacterized protein</fullName>
    </submittedName>
</protein>
<dbReference type="AlphaFoldDB" id="A0A1C3WQI4"/>
<dbReference type="EMBL" id="FMAF01000015">
    <property type="protein sequence ID" value="SCB42218.1"/>
    <property type="molecule type" value="Genomic_DNA"/>
</dbReference>
<proteinExistence type="predicted"/>
<evidence type="ECO:0000313" key="2">
    <source>
        <dbReference type="Proteomes" id="UP000199205"/>
    </source>
</evidence>
<organism evidence="1 2">
    <name type="scientific">Rhizobium lusitanum</name>
    <dbReference type="NCBI Taxonomy" id="293958"/>
    <lineage>
        <taxon>Bacteria</taxon>
        <taxon>Pseudomonadati</taxon>
        <taxon>Pseudomonadota</taxon>
        <taxon>Alphaproteobacteria</taxon>
        <taxon>Hyphomicrobiales</taxon>
        <taxon>Rhizobiaceae</taxon>
        <taxon>Rhizobium/Agrobacterium group</taxon>
        <taxon>Rhizobium</taxon>
    </lineage>
</organism>